<dbReference type="PANTHER" id="PTHR30024">
    <property type="entry name" value="ALIPHATIC SULFONATES-BINDING PROTEIN-RELATED"/>
    <property type="match status" value="1"/>
</dbReference>
<dbReference type="GO" id="GO:0042597">
    <property type="term" value="C:periplasmic space"/>
    <property type="evidence" value="ECO:0007669"/>
    <property type="project" value="UniProtKB-SubCell"/>
</dbReference>
<dbReference type="AlphaFoldDB" id="D4H1R0"/>
<comment type="similarity">
    <text evidence="2">Belongs to the bacterial solute-binding protein SsuA/TauA family.</text>
</comment>
<dbReference type="PANTHER" id="PTHR30024:SF47">
    <property type="entry name" value="TAURINE-BINDING PERIPLASMIC PROTEIN"/>
    <property type="match status" value="1"/>
</dbReference>
<evidence type="ECO:0000256" key="1">
    <source>
        <dbReference type="ARBA" id="ARBA00004418"/>
    </source>
</evidence>
<evidence type="ECO:0000256" key="2">
    <source>
        <dbReference type="ARBA" id="ARBA00010742"/>
    </source>
</evidence>
<dbReference type="Gene3D" id="3.40.190.10">
    <property type="entry name" value="Periplasmic binding protein-like II"/>
    <property type="match status" value="2"/>
</dbReference>
<dbReference type="Pfam" id="PF09084">
    <property type="entry name" value="NMT1"/>
    <property type="match status" value="1"/>
</dbReference>
<dbReference type="SUPFAM" id="SSF53850">
    <property type="entry name" value="Periplasmic binding protein-like II"/>
    <property type="match status" value="1"/>
</dbReference>
<dbReference type="InParanoid" id="D4H1R0"/>
<comment type="subcellular location">
    <subcellularLocation>
        <location evidence="1">Periplasm</location>
    </subcellularLocation>
</comment>
<feature type="signal peptide" evidence="4">
    <location>
        <begin position="1"/>
        <end position="21"/>
    </location>
</feature>
<feature type="chain" id="PRO_5003058260" evidence="4">
    <location>
        <begin position="22"/>
        <end position="337"/>
    </location>
</feature>
<sequence length="337" mass="38168" precursor="true">MIKQNIIVILTILLCMGCNSAQNSKDAESLQKARLCLYNGEASTLFFIAEQQGFFLKHGIDAEIALYPTGRDAINAMLNGDGHFSVSTEFVVVKKTFSRTDFKILASVTDADINNASTKISSGVFAKKSSGISKPSDLKGKNIATNIDTITEFLCGVFLEQNGMAYTDANVLNIAPNERINFVNNPDFDAFFVWETSIFNIFKPQTDKLNYFPMPSSMPFHFILVVDEKYHRENPEVSVKILKSLYDAEEWAQNNYEELKQLVKERFNLSDDYAVNALKRHKLIINFPYTLPRAMENQITWLSRYKHYGADEIINFSTLFDTAPLKRVKPSSVTIIE</sequence>
<evidence type="ECO:0000256" key="3">
    <source>
        <dbReference type="ARBA" id="ARBA00022729"/>
    </source>
</evidence>
<proteinExistence type="inferred from homology"/>
<protein>
    <submittedName>
        <fullName evidence="6">ABC-type nitrate/sulfonate/bicarbonate transport systems periplasmic components-like protein</fullName>
    </submittedName>
</protein>
<organism evidence="6 7">
    <name type="scientific">Denitrovibrio acetiphilus (strain DSM 12809 / NBRC 114555 / N2460)</name>
    <dbReference type="NCBI Taxonomy" id="522772"/>
    <lineage>
        <taxon>Bacteria</taxon>
        <taxon>Pseudomonadati</taxon>
        <taxon>Deferribacterota</taxon>
        <taxon>Deferribacteres</taxon>
        <taxon>Deferribacterales</taxon>
        <taxon>Geovibrionaceae</taxon>
        <taxon>Denitrovibrio</taxon>
    </lineage>
</organism>
<reference evidence="6 7" key="1">
    <citation type="journal article" date="2010" name="Stand. Genomic Sci.">
        <title>Complete genome sequence of Denitrovibrio acetiphilus type strain (N2460).</title>
        <authorList>
            <person name="Kiss H."/>
            <person name="Lang E."/>
            <person name="Lapidus A."/>
            <person name="Copeland A."/>
            <person name="Nolan M."/>
            <person name="Glavina Del Rio T."/>
            <person name="Chen F."/>
            <person name="Lucas S."/>
            <person name="Tice H."/>
            <person name="Cheng J.F."/>
            <person name="Han C."/>
            <person name="Goodwin L."/>
            <person name="Pitluck S."/>
            <person name="Liolios K."/>
            <person name="Pati A."/>
            <person name="Ivanova N."/>
            <person name="Mavromatis K."/>
            <person name="Chen A."/>
            <person name="Palaniappan K."/>
            <person name="Land M."/>
            <person name="Hauser L."/>
            <person name="Chang Y.J."/>
            <person name="Jeffries C.D."/>
            <person name="Detter J.C."/>
            <person name="Brettin T."/>
            <person name="Spring S."/>
            <person name="Rohde M."/>
            <person name="Goker M."/>
            <person name="Woyke T."/>
            <person name="Bristow J."/>
            <person name="Eisen J.A."/>
            <person name="Markowitz V."/>
            <person name="Hugenholtz P."/>
            <person name="Kyrpides N.C."/>
            <person name="Klenk H.P."/>
        </authorList>
    </citation>
    <scope>NUCLEOTIDE SEQUENCE [LARGE SCALE GENOMIC DNA]</scope>
    <source>
        <strain evidence="7">DSM 12809 / NBRC 114555 / N2460</strain>
    </source>
</reference>
<keyword evidence="7" id="KW-1185">Reference proteome</keyword>
<dbReference type="InterPro" id="IPR015168">
    <property type="entry name" value="SsuA/THI5"/>
</dbReference>
<dbReference type="HOGENOM" id="CLU_028871_12_1_0"/>
<dbReference type="EMBL" id="CP001968">
    <property type="protein sequence ID" value="ADD68820.1"/>
    <property type="molecule type" value="Genomic_DNA"/>
</dbReference>
<dbReference type="eggNOG" id="COG0715">
    <property type="taxonomic scope" value="Bacteria"/>
</dbReference>
<dbReference type="OrthoDB" id="9815602at2"/>
<gene>
    <name evidence="6" type="ordered locus">Dacet_2057</name>
</gene>
<evidence type="ECO:0000313" key="6">
    <source>
        <dbReference type="EMBL" id="ADD68820.1"/>
    </source>
</evidence>
<evidence type="ECO:0000313" key="7">
    <source>
        <dbReference type="Proteomes" id="UP000002012"/>
    </source>
</evidence>
<dbReference type="KEGG" id="dap:Dacet_2057"/>
<dbReference type="FunCoup" id="D4H1R0">
    <property type="interactions" value="95"/>
</dbReference>
<dbReference type="PaxDb" id="522772-Dacet_2057"/>
<dbReference type="STRING" id="522772.Dacet_2057"/>
<evidence type="ECO:0000256" key="4">
    <source>
        <dbReference type="SAM" id="SignalP"/>
    </source>
</evidence>
<name>D4H1R0_DENA2</name>
<accession>D4H1R0</accession>
<feature type="domain" description="SsuA/THI5-like" evidence="5">
    <location>
        <begin position="44"/>
        <end position="256"/>
    </location>
</feature>
<evidence type="ECO:0000259" key="5">
    <source>
        <dbReference type="Pfam" id="PF09084"/>
    </source>
</evidence>
<keyword evidence="3 4" id="KW-0732">Signal</keyword>
<dbReference type="Proteomes" id="UP000002012">
    <property type="component" value="Chromosome"/>
</dbReference>